<evidence type="ECO:0000313" key="6">
    <source>
        <dbReference type="Proteomes" id="UP000441354"/>
    </source>
</evidence>
<dbReference type="GO" id="GO:0003677">
    <property type="term" value="F:DNA binding"/>
    <property type="evidence" value="ECO:0007669"/>
    <property type="project" value="UniProtKB-KW"/>
</dbReference>
<dbReference type="SUPFAM" id="SSF46785">
    <property type="entry name" value="Winged helix' DNA-binding domain"/>
    <property type="match status" value="1"/>
</dbReference>
<dbReference type="InterPro" id="IPR000524">
    <property type="entry name" value="Tscrpt_reg_HTH_GntR"/>
</dbReference>
<keyword evidence="1" id="KW-0805">Transcription regulation</keyword>
<comment type="caution">
    <text evidence="5">The sequence shown here is derived from an EMBL/GenBank/DDBJ whole genome shotgun (WGS) entry which is preliminary data.</text>
</comment>
<dbReference type="GO" id="GO:0045892">
    <property type="term" value="P:negative regulation of DNA-templated transcription"/>
    <property type="evidence" value="ECO:0007669"/>
    <property type="project" value="TreeGrafter"/>
</dbReference>
<dbReference type="OrthoDB" id="457376at2"/>
<dbReference type="PANTHER" id="PTHR44846:SF1">
    <property type="entry name" value="MANNOSYL-D-GLYCERATE TRANSPORT_METABOLISM SYSTEM REPRESSOR MNGR-RELATED"/>
    <property type="match status" value="1"/>
</dbReference>
<feature type="domain" description="HTH gntR-type" evidence="4">
    <location>
        <begin position="14"/>
        <end position="82"/>
    </location>
</feature>
<dbReference type="InterPro" id="IPR028978">
    <property type="entry name" value="Chorismate_lyase_/UTRA_dom_sf"/>
</dbReference>
<evidence type="ECO:0000313" key="5">
    <source>
        <dbReference type="EMBL" id="KAB2332635.1"/>
    </source>
</evidence>
<dbReference type="Pfam" id="PF00392">
    <property type="entry name" value="GntR"/>
    <property type="match status" value="1"/>
</dbReference>
<name>A0A7V7RLJ7_9BACI</name>
<dbReference type="FunFam" id="1.10.10.10:FF:000079">
    <property type="entry name" value="GntR family transcriptional regulator"/>
    <property type="match status" value="1"/>
</dbReference>
<dbReference type="Gene3D" id="1.10.10.10">
    <property type="entry name" value="Winged helix-like DNA-binding domain superfamily/Winged helix DNA-binding domain"/>
    <property type="match status" value="1"/>
</dbReference>
<evidence type="ECO:0000256" key="2">
    <source>
        <dbReference type="ARBA" id="ARBA00023125"/>
    </source>
</evidence>
<dbReference type="CDD" id="cd07377">
    <property type="entry name" value="WHTH_GntR"/>
    <property type="match status" value="1"/>
</dbReference>
<dbReference type="AlphaFoldDB" id="A0A7V7RLJ7"/>
<keyword evidence="2" id="KW-0238">DNA-binding</keyword>
<evidence type="ECO:0000256" key="1">
    <source>
        <dbReference type="ARBA" id="ARBA00023015"/>
    </source>
</evidence>
<evidence type="ECO:0000259" key="4">
    <source>
        <dbReference type="PROSITE" id="PS50949"/>
    </source>
</evidence>
<dbReference type="Pfam" id="PF07702">
    <property type="entry name" value="UTRA"/>
    <property type="match status" value="1"/>
</dbReference>
<keyword evidence="6" id="KW-1185">Reference proteome</keyword>
<evidence type="ECO:0000256" key="3">
    <source>
        <dbReference type="ARBA" id="ARBA00023163"/>
    </source>
</evidence>
<dbReference type="InterPro" id="IPR011663">
    <property type="entry name" value="UTRA"/>
</dbReference>
<dbReference type="EMBL" id="WBOT01000003">
    <property type="protein sequence ID" value="KAB2332635.1"/>
    <property type="molecule type" value="Genomic_DNA"/>
</dbReference>
<proteinExistence type="predicted"/>
<dbReference type="PROSITE" id="PS50949">
    <property type="entry name" value="HTH_GNTR"/>
    <property type="match status" value="1"/>
</dbReference>
<dbReference type="SMART" id="SM00345">
    <property type="entry name" value="HTH_GNTR"/>
    <property type="match status" value="1"/>
</dbReference>
<dbReference type="Proteomes" id="UP000441354">
    <property type="component" value="Unassembled WGS sequence"/>
</dbReference>
<dbReference type="InterPro" id="IPR036388">
    <property type="entry name" value="WH-like_DNA-bd_sf"/>
</dbReference>
<dbReference type="GO" id="GO:0003700">
    <property type="term" value="F:DNA-binding transcription factor activity"/>
    <property type="evidence" value="ECO:0007669"/>
    <property type="project" value="InterPro"/>
</dbReference>
<organism evidence="5 6">
    <name type="scientific">Bacillus mesophilum</name>
    <dbReference type="NCBI Taxonomy" id="1071718"/>
    <lineage>
        <taxon>Bacteria</taxon>
        <taxon>Bacillati</taxon>
        <taxon>Bacillota</taxon>
        <taxon>Bacilli</taxon>
        <taxon>Bacillales</taxon>
        <taxon>Bacillaceae</taxon>
        <taxon>Bacillus</taxon>
    </lineage>
</organism>
<sequence length="252" mass="28845">MSHEKPDVQIDGPVPLYEQIKAGIKEYVKKHDLKAGQKIPNEAELCDLFDVSRITIRRAIKELVEEGFIEIIRGKGTFVKIAKKDLHLLNLKGFTEGLSTGEKENNIQKEIKYKEIIEDTSEIAKAFGTGHTSFLKLIRVVKDSHGPFSVDFAYFPTNLYPGIESKITDDTSTFAIIREHYHIKFTKVEKEIEYNLPTQEICTYLGISKTTPVILVKKVIYGTYGTPVHYSRYYLIGERVKFFIDAEYDVSQ</sequence>
<dbReference type="InterPro" id="IPR036390">
    <property type="entry name" value="WH_DNA-bd_sf"/>
</dbReference>
<accession>A0A7V7RLJ7</accession>
<keyword evidence="3" id="KW-0804">Transcription</keyword>
<dbReference type="PRINTS" id="PR00035">
    <property type="entry name" value="HTHGNTR"/>
</dbReference>
<dbReference type="Gene3D" id="3.40.1410.10">
    <property type="entry name" value="Chorismate lyase-like"/>
    <property type="match status" value="1"/>
</dbReference>
<dbReference type="RefSeq" id="WP_151573934.1">
    <property type="nucleotide sequence ID" value="NZ_WBOT01000003.1"/>
</dbReference>
<dbReference type="InterPro" id="IPR050679">
    <property type="entry name" value="Bact_HTH_transcr_reg"/>
</dbReference>
<protein>
    <submittedName>
        <fullName evidence="5">GntR family transcriptional regulator</fullName>
    </submittedName>
</protein>
<reference evidence="5 6" key="1">
    <citation type="journal article" date="2014" name="Arch. Microbiol.">
        <title>Bacillus mesophilum sp. nov., strain IITR-54T, a novel 4-chlorobiphenyl dechlorinating bacterium.</title>
        <authorList>
            <person name="Manickam N."/>
            <person name="Singh N.K."/>
            <person name="Bajaj A."/>
            <person name="Kumar R.M."/>
            <person name="Kaur G."/>
            <person name="Kaur N."/>
            <person name="Bala M."/>
            <person name="Kumar A."/>
            <person name="Mayilraj S."/>
        </authorList>
    </citation>
    <scope>NUCLEOTIDE SEQUENCE [LARGE SCALE GENOMIC DNA]</scope>
    <source>
        <strain evidence="5 6">IITR-54</strain>
    </source>
</reference>
<dbReference type="SMART" id="SM00866">
    <property type="entry name" value="UTRA"/>
    <property type="match status" value="1"/>
</dbReference>
<dbReference type="PANTHER" id="PTHR44846">
    <property type="entry name" value="MANNOSYL-D-GLYCERATE TRANSPORT/METABOLISM SYSTEM REPRESSOR MNGR-RELATED"/>
    <property type="match status" value="1"/>
</dbReference>
<gene>
    <name evidence="5" type="ORF">F7732_11115</name>
</gene>
<dbReference type="SUPFAM" id="SSF64288">
    <property type="entry name" value="Chorismate lyase-like"/>
    <property type="match status" value="1"/>
</dbReference>